<dbReference type="Pfam" id="PF17216">
    <property type="entry name" value="Rrp44_CSD1"/>
    <property type="match status" value="1"/>
</dbReference>
<protein>
    <recommendedName>
        <fullName evidence="8">RNB domain-containing protein</fullName>
    </recommendedName>
</protein>
<feature type="compositionally biased region" description="Basic residues" evidence="7">
    <location>
        <begin position="62"/>
        <end position="76"/>
    </location>
</feature>
<feature type="compositionally biased region" description="Polar residues" evidence="7">
    <location>
        <begin position="105"/>
        <end position="134"/>
    </location>
</feature>
<dbReference type="PANTHER" id="PTHR23355:SF9">
    <property type="entry name" value="DIS3-LIKE EXONUCLEASE 2"/>
    <property type="match status" value="1"/>
</dbReference>
<dbReference type="GO" id="GO:0000175">
    <property type="term" value="F:3'-5'-RNA exonuclease activity"/>
    <property type="evidence" value="ECO:0007669"/>
    <property type="project" value="TreeGrafter"/>
</dbReference>
<dbReference type="GO" id="GO:0006402">
    <property type="term" value="P:mRNA catabolic process"/>
    <property type="evidence" value="ECO:0007669"/>
    <property type="project" value="TreeGrafter"/>
</dbReference>
<dbReference type="GO" id="GO:0003723">
    <property type="term" value="F:RNA binding"/>
    <property type="evidence" value="ECO:0007669"/>
    <property type="project" value="UniProtKB-KW"/>
</dbReference>
<dbReference type="SUPFAM" id="SSF50249">
    <property type="entry name" value="Nucleic acid-binding proteins"/>
    <property type="match status" value="2"/>
</dbReference>
<keyword evidence="5" id="KW-0694">RNA-binding</keyword>
<keyword evidence="10" id="KW-1185">Reference proteome</keyword>
<keyword evidence="3" id="KW-0378">Hydrolase</keyword>
<dbReference type="OrthoDB" id="372421at2759"/>
<dbReference type="AlphaFoldDB" id="A0A9N9X8C0"/>
<dbReference type="InterPro" id="IPR022966">
    <property type="entry name" value="RNase_II/R_CS"/>
</dbReference>
<proteinExistence type="inferred from homology"/>
<evidence type="ECO:0000259" key="8">
    <source>
        <dbReference type="SMART" id="SM00955"/>
    </source>
</evidence>
<reference evidence="9" key="1">
    <citation type="submission" date="2022-01" db="EMBL/GenBank/DDBJ databases">
        <authorList>
            <person name="King R."/>
        </authorList>
    </citation>
    <scope>NUCLEOTIDE SEQUENCE</scope>
</reference>
<evidence type="ECO:0000313" key="10">
    <source>
        <dbReference type="Proteomes" id="UP001153709"/>
    </source>
</evidence>
<dbReference type="EMBL" id="OU898277">
    <property type="protein sequence ID" value="CAG9828896.1"/>
    <property type="molecule type" value="Genomic_DNA"/>
</dbReference>
<dbReference type="GO" id="GO:0010587">
    <property type="term" value="P:miRNA catabolic process"/>
    <property type="evidence" value="ECO:0007669"/>
    <property type="project" value="TreeGrafter"/>
</dbReference>
<feature type="compositionally biased region" description="Basic and acidic residues" evidence="7">
    <location>
        <begin position="201"/>
        <end position="217"/>
    </location>
</feature>
<dbReference type="InterPro" id="IPR033771">
    <property type="entry name" value="Rrp44_CSD1"/>
</dbReference>
<dbReference type="GO" id="GO:0000932">
    <property type="term" value="C:P-body"/>
    <property type="evidence" value="ECO:0007669"/>
    <property type="project" value="TreeGrafter"/>
</dbReference>
<dbReference type="Gene3D" id="2.40.50.140">
    <property type="entry name" value="Nucleic acid-binding proteins"/>
    <property type="match status" value="1"/>
</dbReference>
<accession>A0A9N9X8C0</accession>
<evidence type="ECO:0000256" key="5">
    <source>
        <dbReference type="ARBA" id="ARBA00022884"/>
    </source>
</evidence>
<dbReference type="InterPro" id="IPR012340">
    <property type="entry name" value="NA-bd_OB-fold"/>
</dbReference>
<evidence type="ECO:0000256" key="6">
    <source>
        <dbReference type="RuleBase" id="RU003901"/>
    </source>
</evidence>
<gene>
    <name evidence="9" type="ORF">DIABBA_LOCUS2777</name>
</gene>
<dbReference type="Proteomes" id="UP001153709">
    <property type="component" value="Chromosome 2"/>
</dbReference>
<dbReference type="InterPro" id="IPR050180">
    <property type="entry name" value="RNR_Ribonuclease"/>
</dbReference>
<evidence type="ECO:0000256" key="2">
    <source>
        <dbReference type="ARBA" id="ARBA00022722"/>
    </source>
</evidence>
<dbReference type="InterPro" id="IPR001900">
    <property type="entry name" value="RNase_II/R"/>
</dbReference>
<evidence type="ECO:0000256" key="7">
    <source>
        <dbReference type="SAM" id="MobiDB-lite"/>
    </source>
</evidence>
<dbReference type="Pfam" id="PF00773">
    <property type="entry name" value="RNB"/>
    <property type="match status" value="1"/>
</dbReference>
<feature type="domain" description="RNB" evidence="8">
    <location>
        <begin position="424"/>
        <end position="773"/>
    </location>
</feature>
<feature type="compositionally biased region" description="Low complexity" evidence="7">
    <location>
        <begin position="86"/>
        <end position="97"/>
    </location>
</feature>
<evidence type="ECO:0000256" key="1">
    <source>
        <dbReference type="ARBA" id="ARBA00005785"/>
    </source>
</evidence>
<dbReference type="PROSITE" id="PS01175">
    <property type="entry name" value="RIBONUCLEASE_II"/>
    <property type="match status" value="1"/>
</dbReference>
<feature type="region of interest" description="Disordered" evidence="7">
    <location>
        <begin position="198"/>
        <end position="218"/>
    </location>
</feature>
<feature type="region of interest" description="Disordered" evidence="7">
    <location>
        <begin position="47"/>
        <end position="134"/>
    </location>
</feature>
<name>A0A9N9X8C0_DIABA</name>
<keyword evidence="4" id="KW-0269">Exonuclease</keyword>
<evidence type="ECO:0000256" key="3">
    <source>
        <dbReference type="ARBA" id="ARBA00022801"/>
    </source>
</evidence>
<evidence type="ECO:0000256" key="4">
    <source>
        <dbReference type="ARBA" id="ARBA00022839"/>
    </source>
</evidence>
<dbReference type="SMART" id="SM00955">
    <property type="entry name" value="RNB"/>
    <property type="match status" value="1"/>
</dbReference>
<organism evidence="9 10">
    <name type="scientific">Diabrotica balteata</name>
    <name type="common">Banded cucumber beetle</name>
    <dbReference type="NCBI Taxonomy" id="107213"/>
    <lineage>
        <taxon>Eukaryota</taxon>
        <taxon>Metazoa</taxon>
        <taxon>Ecdysozoa</taxon>
        <taxon>Arthropoda</taxon>
        <taxon>Hexapoda</taxon>
        <taxon>Insecta</taxon>
        <taxon>Pterygota</taxon>
        <taxon>Neoptera</taxon>
        <taxon>Endopterygota</taxon>
        <taxon>Coleoptera</taxon>
        <taxon>Polyphaga</taxon>
        <taxon>Cucujiformia</taxon>
        <taxon>Chrysomeloidea</taxon>
        <taxon>Chrysomelidae</taxon>
        <taxon>Galerucinae</taxon>
        <taxon>Diabroticina</taxon>
        <taxon>Diabroticites</taxon>
        <taxon>Diabrotica</taxon>
    </lineage>
</organism>
<dbReference type="Pfam" id="PF17849">
    <property type="entry name" value="OB_Dis3"/>
    <property type="match status" value="1"/>
</dbReference>
<feature type="compositionally biased region" description="Basic and acidic residues" evidence="7">
    <location>
        <begin position="942"/>
        <end position="962"/>
    </location>
</feature>
<sequence>MSNRVSQCTDFLQQLSISTDVNKSNTVVHMVNNSANNPVRANVHVQHVSSNHQRDKELQTPKKVRRRPRFRNRHKHKDDEEDVSRHSVSSNCSRSSSTNFRDLLSSPSTSAGKSTNSPRQRIPSASTNPATIEDTTPVTFSIQAVTTNTNSKIIRQRNIEDKFINLRSFIDSRSSSCLFVTTLFKKSGQKTNKIKCRKYAKKESRRERKKKEQEREQATFSEYMDQKDIDEGLANGTLVKGFIRINPKNCRESYVNNEDSSIADYCITSISDRNRALEGDQVVLQLTPKKEGDSSNQNLAKVVSVLQKVFLKWIDNEEGTFALFAPRDKRFPPMRISELYLPTGFKDKPKKFEDILFVGKLLDWEVPSYAKGILIEKLGESGNLQIESLSILKENNLDITPFSEEIVNSLPDLKVIPEKEFEYREDLRKKCIFTIDPESARDLDDALSVENLPNGNLEVGVHISDAAFYLQEGTELDQIVSQKATTIYLVDKAYHMLPIELCLACSLLPGEDKLSFSVFWEMTQNGDIVNMRFTRSILNSCVKLAYEHAQSVIENPDKEFSVEDFPQIYNGFEPKDLVNAINILQGIAVKLREKRIKNGALRIDNLKLMFSLHPVSGEPISYSIYENKESHRLIEEFMLLANISVAQKIYDDFPEIAFLRSHEPPKVTMLTALQDKLALYGMHLDISSSGAIATSLKKYITDDFIGQARAVALNHFTSKAMIRAQYFCASAKNGVEEFKHYALSIPIYTHFTSPIRRYADIMVHRLLAASLGYTSPPKWDAKYVEAIATNCNLQKYQAKKAGDASIDLYLAHYIENGRPCKEDCVVVDVREDKIDVVVLKTGTVLRIYANCQISLLDSDKTNVCPWLPGTIWTYEEKKLIIHFQKFNNFEAATVPIDVFSIVKITMRRKDSYHLQGRLLRPESAGSPEKHKTPRYLQKPKNPKREARNSSRAAKWREEGPKKKEGKKKSKE</sequence>
<dbReference type="Gene3D" id="2.40.50.700">
    <property type="match status" value="1"/>
</dbReference>
<dbReference type="Gene3D" id="2.40.50.690">
    <property type="match status" value="1"/>
</dbReference>
<dbReference type="InterPro" id="IPR041505">
    <property type="entry name" value="Dis3_CSD2"/>
</dbReference>
<comment type="similarity">
    <text evidence="1 6">Belongs to the RNR ribonuclease family.</text>
</comment>
<evidence type="ECO:0000313" key="9">
    <source>
        <dbReference type="EMBL" id="CAG9828896.1"/>
    </source>
</evidence>
<dbReference type="PANTHER" id="PTHR23355">
    <property type="entry name" value="RIBONUCLEASE"/>
    <property type="match status" value="1"/>
</dbReference>
<feature type="region of interest" description="Disordered" evidence="7">
    <location>
        <begin position="917"/>
        <end position="971"/>
    </location>
</feature>
<keyword evidence="2" id="KW-0540">Nuclease</keyword>